<keyword evidence="11" id="KW-1185">Reference proteome</keyword>
<feature type="region of interest" description="Disordered" evidence="9">
    <location>
        <begin position="25"/>
        <end position="91"/>
    </location>
</feature>
<dbReference type="InterPro" id="IPR013087">
    <property type="entry name" value="Znf_C2H2_type"/>
</dbReference>
<accession>A0A8U8BRV3</accession>
<dbReference type="Pfam" id="PF00096">
    <property type="entry name" value="zf-C2H2"/>
    <property type="match status" value="6"/>
</dbReference>
<dbReference type="PROSITE" id="PS00028">
    <property type="entry name" value="ZINC_FINGER_C2H2_1"/>
    <property type="match status" value="6"/>
</dbReference>
<keyword evidence="7" id="KW-0804">Transcription</keyword>
<reference evidence="10" key="2">
    <citation type="submission" date="2025-09" db="UniProtKB">
        <authorList>
            <consortium name="Ensembl"/>
        </authorList>
    </citation>
    <scope>IDENTIFICATION</scope>
</reference>
<dbReference type="Proteomes" id="UP000694382">
    <property type="component" value="Unassembled WGS sequence"/>
</dbReference>
<dbReference type="InterPro" id="IPR036236">
    <property type="entry name" value="Znf_C2H2_sf"/>
</dbReference>
<evidence type="ECO:0000256" key="3">
    <source>
        <dbReference type="ARBA" id="ARBA00022737"/>
    </source>
</evidence>
<dbReference type="FunFam" id="3.30.160.60:FF:000490">
    <property type="entry name" value="Zinc finger protein 605"/>
    <property type="match status" value="1"/>
</dbReference>
<dbReference type="FunFam" id="3.30.160.60:FF:000690">
    <property type="entry name" value="Zinc finger protein 354C"/>
    <property type="match status" value="1"/>
</dbReference>
<dbReference type="FunFam" id="3.30.160.60:FF:000688">
    <property type="entry name" value="zinc finger protein 197 isoform X1"/>
    <property type="match status" value="1"/>
</dbReference>
<dbReference type="SMART" id="SM00355">
    <property type="entry name" value="ZnF_C2H2"/>
    <property type="match status" value="6"/>
</dbReference>
<dbReference type="FunFam" id="3.30.160.60:FF:001270">
    <property type="entry name" value="zinc finger protein 583 isoform X1"/>
    <property type="match status" value="1"/>
</dbReference>
<evidence type="ECO:0000256" key="2">
    <source>
        <dbReference type="ARBA" id="ARBA00022723"/>
    </source>
</evidence>
<comment type="subcellular location">
    <subcellularLocation>
        <location evidence="1">Nucleus</location>
    </subcellularLocation>
</comment>
<evidence type="ECO:0000256" key="4">
    <source>
        <dbReference type="ARBA" id="ARBA00022771"/>
    </source>
</evidence>
<evidence type="ECO:0000256" key="7">
    <source>
        <dbReference type="ARBA" id="ARBA00023163"/>
    </source>
</evidence>
<dbReference type="PANTHER" id="PTHR24393:SF158">
    <property type="entry name" value="C2H2-TYPE DOMAIN-CONTAINING PROTEIN"/>
    <property type="match status" value="1"/>
</dbReference>
<reference evidence="10" key="1">
    <citation type="submission" date="2025-08" db="UniProtKB">
        <authorList>
            <consortium name="Ensembl"/>
        </authorList>
    </citation>
    <scope>IDENTIFICATION</scope>
</reference>
<evidence type="ECO:0000256" key="9">
    <source>
        <dbReference type="SAM" id="MobiDB-lite"/>
    </source>
</evidence>
<keyword evidence="6" id="KW-0805">Transcription regulation</keyword>
<dbReference type="SUPFAM" id="SSF57667">
    <property type="entry name" value="beta-beta-alpha zinc fingers"/>
    <property type="match status" value="4"/>
</dbReference>
<sequence length="338" mass="38833">MCAPFVFFPNQDFPFPNLDWMEEEAARKRKEPWDTQAGEEEVSVPFPLSPAPSPSPAQPLAAGQPCWQRRPAGDALGGSPSPSLWRGGKSHPLLVLPPPVRELRMETREDKSPWQNLMEEAVLKLQAEQHPDQPPDDPHWGMALRVWGVWEGLQLQLEGCSSALHQRIHTGERPYECLECQKRFQTSSNLLQHQQIHTDERAFRCPDCGKGFKRNSHLIRHQRIHTGERPYECGECGMSFSQTSKLISHQKIHTRERPYECGECGKRFSQNSHLLRHQRSHTDERPFLCPDCGKGFKHNSTLITHLCIHTGERPYKCPQCGKSFTSSSHLTRHQRRHQ</sequence>
<keyword evidence="8" id="KW-0539">Nucleus</keyword>
<evidence type="ECO:0000313" key="10">
    <source>
        <dbReference type="Ensembl" id="ENSCPVP00000023697.1"/>
    </source>
</evidence>
<keyword evidence="3" id="KW-0677">Repeat</keyword>
<dbReference type="Gene3D" id="3.30.160.60">
    <property type="entry name" value="Classic Zinc Finger"/>
    <property type="match status" value="6"/>
</dbReference>
<dbReference type="PANTHER" id="PTHR24393">
    <property type="entry name" value="ZINC FINGER PROTEIN"/>
    <property type="match status" value="1"/>
</dbReference>
<organism evidence="10 11">
    <name type="scientific">Geospiza parvula</name>
    <name type="common">Small tree-finch</name>
    <name type="synonym">Camarhynchus parvulus</name>
    <dbReference type="NCBI Taxonomy" id="87175"/>
    <lineage>
        <taxon>Eukaryota</taxon>
        <taxon>Metazoa</taxon>
        <taxon>Chordata</taxon>
        <taxon>Craniata</taxon>
        <taxon>Vertebrata</taxon>
        <taxon>Euteleostomi</taxon>
        <taxon>Archelosauria</taxon>
        <taxon>Archosauria</taxon>
        <taxon>Dinosauria</taxon>
        <taxon>Saurischia</taxon>
        <taxon>Theropoda</taxon>
        <taxon>Coelurosauria</taxon>
        <taxon>Aves</taxon>
        <taxon>Neognathae</taxon>
        <taxon>Neoaves</taxon>
        <taxon>Telluraves</taxon>
        <taxon>Australaves</taxon>
        <taxon>Passeriformes</taxon>
        <taxon>Thraupidae</taxon>
        <taxon>Camarhynchus</taxon>
    </lineage>
</organism>
<dbReference type="GO" id="GO:0005634">
    <property type="term" value="C:nucleus"/>
    <property type="evidence" value="ECO:0007669"/>
    <property type="project" value="UniProtKB-SubCell"/>
</dbReference>
<protein>
    <submittedName>
        <fullName evidence="10">Uncharacterized protein</fullName>
    </submittedName>
</protein>
<dbReference type="GO" id="GO:0008270">
    <property type="term" value="F:zinc ion binding"/>
    <property type="evidence" value="ECO:0007669"/>
    <property type="project" value="UniProtKB-KW"/>
</dbReference>
<evidence type="ECO:0000256" key="1">
    <source>
        <dbReference type="ARBA" id="ARBA00004123"/>
    </source>
</evidence>
<name>A0A8U8BRV3_GEOPR</name>
<dbReference type="GO" id="GO:0000978">
    <property type="term" value="F:RNA polymerase II cis-regulatory region sequence-specific DNA binding"/>
    <property type="evidence" value="ECO:0007669"/>
    <property type="project" value="TreeGrafter"/>
</dbReference>
<keyword evidence="2" id="KW-0479">Metal-binding</keyword>
<evidence type="ECO:0000313" key="11">
    <source>
        <dbReference type="Proteomes" id="UP000694382"/>
    </source>
</evidence>
<evidence type="ECO:0000256" key="8">
    <source>
        <dbReference type="ARBA" id="ARBA00023242"/>
    </source>
</evidence>
<dbReference type="Ensembl" id="ENSCPVT00000028056.1">
    <property type="protein sequence ID" value="ENSCPVP00000023697.1"/>
    <property type="gene ID" value="ENSCPVG00000018412.1"/>
</dbReference>
<evidence type="ECO:0000256" key="6">
    <source>
        <dbReference type="ARBA" id="ARBA00023015"/>
    </source>
</evidence>
<evidence type="ECO:0000256" key="5">
    <source>
        <dbReference type="ARBA" id="ARBA00022833"/>
    </source>
</evidence>
<proteinExistence type="predicted"/>
<dbReference type="AlphaFoldDB" id="A0A8U8BRV3"/>
<dbReference type="PROSITE" id="PS50157">
    <property type="entry name" value="ZINC_FINGER_C2H2_2"/>
    <property type="match status" value="6"/>
</dbReference>
<dbReference type="GO" id="GO:0001228">
    <property type="term" value="F:DNA-binding transcription activator activity, RNA polymerase II-specific"/>
    <property type="evidence" value="ECO:0007669"/>
    <property type="project" value="TreeGrafter"/>
</dbReference>
<dbReference type="FunFam" id="3.30.160.60:FF:002343">
    <property type="entry name" value="Zinc finger protein 33A"/>
    <property type="match status" value="2"/>
</dbReference>
<keyword evidence="4" id="KW-0863">Zinc-finger</keyword>
<keyword evidence="5" id="KW-0862">Zinc</keyword>
<feature type="compositionally biased region" description="Pro residues" evidence="9">
    <location>
        <begin position="47"/>
        <end position="57"/>
    </location>
</feature>